<dbReference type="PROSITE" id="PS50878">
    <property type="entry name" value="RT_POL"/>
    <property type="match status" value="1"/>
</dbReference>
<feature type="domain" description="Reverse transcriptase" evidence="1">
    <location>
        <begin position="1"/>
        <end position="165"/>
    </location>
</feature>
<name>A0A0J7KJG0_LASNI</name>
<organism evidence="2 3">
    <name type="scientific">Lasius niger</name>
    <name type="common">Black garden ant</name>
    <dbReference type="NCBI Taxonomy" id="67767"/>
    <lineage>
        <taxon>Eukaryota</taxon>
        <taxon>Metazoa</taxon>
        <taxon>Ecdysozoa</taxon>
        <taxon>Arthropoda</taxon>
        <taxon>Hexapoda</taxon>
        <taxon>Insecta</taxon>
        <taxon>Pterygota</taxon>
        <taxon>Neoptera</taxon>
        <taxon>Endopterygota</taxon>
        <taxon>Hymenoptera</taxon>
        <taxon>Apocrita</taxon>
        <taxon>Aculeata</taxon>
        <taxon>Formicoidea</taxon>
        <taxon>Formicidae</taxon>
        <taxon>Formicinae</taxon>
        <taxon>Lasius</taxon>
        <taxon>Lasius</taxon>
    </lineage>
</organism>
<dbReference type="PANTHER" id="PTHR47027">
    <property type="entry name" value="REVERSE TRANSCRIPTASE DOMAIN-CONTAINING PROTEIN"/>
    <property type="match status" value="1"/>
</dbReference>
<dbReference type="Proteomes" id="UP000036403">
    <property type="component" value="Unassembled WGS sequence"/>
</dbReference>
<evidence type="ECO:0000313" key="3">
    <source>
        <dbReference type="Proteomes" id="UP000036403"/>
    </source>
</evidence>
<evidence type="ECO:0000313" key="2">
    <source>
        <dbReference type="EMBL" id="KMQ90397.1"/>
    </source>
</evidence>
<gene>
    <name evidence="2" type="ORF">RF55_9856</name>
</gene>
<proteinExistence type="predicted"/>
<dbReference type="STRING" id="67767.A0A0J7KJG0"/>
<dbReference type="InterPro" id="IPR043502">
    <property type="entry name" value="DNA/RNA_pol_sf"/>
</dbReference>
<reference evidence="2 3" key="1">
    <citation type="submission" date="2015-04" db="EMBL/GenBank/DDBJ databases">
        <title>Lasius niger genome sequencing.</title>
        <authorList>
            <person name="Konorov E.A."/>
            <person name="Nikitin M.A."/>
            <person name="Kirill M.V."/>
            <person name="Chang P."/>
        </authorList>
    </citation>
    <scope>NUCLEOTIDE SEQUENCE [LARGE SCALE GENOMIC DNA]</scope>
    <source>
        <tissue evidence="2">Whole</tissue>
    </source>
</reference>
<dbReference type="InterPro" id="IPR000477">
    <property type="entry name" value="RT_dom"/>
</dbReference>
<sequence length="165" mass="18633">MASLIHLDQRQRGFRLTDGCSNNVFLLDLTLRHHHRHHKPLFMTSLDIAKAFDSVSHNTIREMKGLPGPMTSYIMDVYQRSTTTLCCDSWTSRRIRPACGVKQGDPMSPMIFNMIMDRMHKKLPNDIGAKIDGLSINAAAFADNLLLCASTPIGLQKLLSWRPII</sequence>
<dbReference type="AlphaFoldDB" id="A0A0J7KJG0"/>
<accession>A0A0J7KJG0</accession>
<dbReference type="PaxDb" id="67767-A0A0J7KJG0"/>
<protein>
    <submittedName>
        <fullName evidence="2">R2 protein</fullName>
    </submittedName>
</protein>
<dbReference type="GO" id="GO:0071897">
    <property type="term" value="P:DNA biosynthetic process"/>
    <property type="evidence" value="ECO:0007669"/>
    <property type="project" value="UniProtKB-ARBA"/>
</dbReference>
<dbReference type="PANTHER" id="PTHR47027:SF20">
    <property type="entry name" value="REVERSE TRANSCRIPTASE-LIKE PROTEIN WITH RNA-DIRECTED DNA POLYMERASE DOMAIN"/>
    <property type="match status" value="1"/>
</dbReference>
<dbReference type="OrthoDB" id="7635226at2759"/>
<evidence type="ECO:0000259" key="1">
    <source>
        <dbReference type="PROSITE" id="PS50878"/>
    </source>
</evidence>
<dbReference type="Pfam" id="PF00078">
    <property type="entry name" value="RVT_1"/>
    <property type="match status" value="1"/>
</dbReference>
<keyword evidence="3" id="KW-1185">Reference proteome</keyword>
<dbReference type="EMBL" id="LBMM01006685">
    <property type="protein sequence ID" value="KMQ90397.1"/>
    <property type="molecule type" value="Genomic_DNA"/>
</dbReference>
<comment type="caution">
    <text evidence="2">The sequence shown here is derived from an EMBL/GenBank/DDBJ whole genome shotgun (WGS) entry which is preliminary data.</text>
</comment>
<dbReference type="SUPFAM" id="SSF56672">
    <property type="entry name" value="DNA/RNA polymerases"/>
    <property type="match status" value="1"/>
</dbReference>